<keyword evidence="2" id="KW-0106">Calcium</keyword>
<evidence type="ECO:0000256" key="2">
    <source>
        <dbReference type="ARBA" id="ARBA00022837"/>
    </source>
</evidence>
<evidence type="ECO:0000313" key="4">
    <source>
        <dbReference type="EMBL" id="GBG92905.1"/>
    </source>
</evidence>
<gene>
    <name evidence="4" type="ORF">CBR_g57709</name>
</gene>
<dbReference type="SUPFAM" id="SSF47473">
    <property type="entry name" value="EF-hand"/>
    <property type="match status" value="1"/>
</dbReference>
<dbReference type="Pfam" id="PF13499">
    <property type="entry name" value="EF-hand_7"/>
    <property type="match status" value="1"/>
</dbReference>
<dbReference type="SMART" id="SM00054">
    <property type="entry name" value="EFh"/>
    <property type="match status" value="3"/>
</dbReference>
<keyword evidence="5" id="KW-1185">Reference proteome</keyword>
<dbReference type="PANTHER" id="PTHR23048">
    <property type="entry name" value="MYOSIN LIGHT CHAIN 1, 3"/>
    <property type="match status" value="1"/>
</dbReference>
<feature type="domain" description="EF-hand" evidence="3">
    <location>
        <begin position="7"/>
        <end position="42"/>
    </location>
</feature>
<organism evidence="4 5">
    <name type="scientific">Chara braunii</name>
    <name type="common">Braun's stonewort</name>
    <dbReference type="NCBI Taxonomy" id="69332"/>
    <lineage>
        <taxon>Eukaryota</taxon>
        <taxon>Viridiplantae</taxon>
        <taxon>Streptophyta</taxon>
        <taxon>Charophyceae</taxon>
        <taxon>Charales</taxon>
        <taxon>Characeae</taxon>
        <taxon>Chara</taxon>
    </lineage>
</organism>
<evidence type="ECO:0000259" key="3">
    <source>
        <dbReference type="PROSITE" id="PS50222"/>
    </source>
</evidence>
<dbReference type="Gramene" id="GBG92905">
    <property type="protein sequence ID" value="GBG92905"/>
    <property type="gene ID" value="CBR_g57709"/>
</dbReference>
<dbReference type="InterPro" id="IPR050230">
    <property type="entry name" value="CALM/Myosin/TropC-like"/>
</dbReference>
<evidence type="ECO:0000256" key="1">
    <source>
        <dbReference type="ARBA" id="ARBA00022737"/>
    </source>
</evidence>
<protein>
    <recommendedName>
        <fullName evidence="3">EF-hand domain-containing protein</fullName>
    </recommendedName>
</protein>
<dbReference type="AlphaFoldDB" id="A0A388MEI7"/>
<comment type="caution">
    <text evidence="4">The sequence shown here is derived from an EMBL/GenBank/DDBJ whole genome shotgun (WGS) entry which is preliminary data.</text>
</comment>
<dbReference type="PROSITE" id="PS50222">
    <property type="entry name" value="EF_HAND_2"/>
    <property type="match status" value="3"/>
</dbReference>
<accession>A0A388MEI7</accession>
<dbReference type="Proteomes" id="UP000265515">
    <property type="component" value="Unassembled WGS sequence"/>
</dbReference>
<reference evidence="4 5" key="1">
    <citation type="journal article" date="2018" name="Cell">
        <title>The Chara Genome: Secondary Complexity and Implications for Plant Terrestrialization.</title>
        <authorList>
            <person name="Nishiyama T."/>
            <person name="Sakayama H."/>
            <person name="Vries J.D."/>
            <person name="Buschmann H."/>
            <person name="Saint-Marcoux D."/>
            <person name="Ullrich K.K."/>
            <person name="Haas F.B."/>
            <person name="Vanderstraeten L."/>
            <person name="Becker D."/>
            <person name="Lang D."/>
            <person name="Vosolsobe S."/>
            <person name="Rombauts S."/>
            <person name="Wilhelmsson P.K.I."/>
            <person name="Janitza P."/>
            <person name="Kern R."/>
            <person name="Heyl A."/>
            <person name="Rumpler F."/>
            <person name="Villalobos L.I.A.C."/>
            <person name="Clay J.M."/>
            <person name="Skokan R."/>
            <person name="Toyoda A."/>
            <person name="Suzuki Y."/>
            <person name="Kagoshima H."/>
            <person name="Schijlen E."/>
            <person name="Tajeshwar N."/>
            <person name="Catarino B."/>
            <person name="Hetherington A.J."/>
            <person name="Saltykova A."/>
            <person name="Bonnot C."/>
            <person name="Breuninger H."/>
            <person name="Symeonidi A."/>
            <person name="Radhakrishnan G.V."/>
            <person name="Van Nieuwerburgh F."/>
            <person name="Deforce D."/>
            <person name="Chang C."/>
            <person name="Karol K.G."/>
            <person name="Hedrich R."/>
            <person name="Ulvskov P."/>
            <person name="Glockner G."/>
            <person name="Delwiche C.F."/>
            <person name="Petrasek J."/>
            <person name="Van de Peer Y."/>
            <person name="Friml J."/>
            <person name="Beilby M."/>
            <person name="Dolan L."/>
            <person name="Kohara Y."/>
            <person name="Sugano S."/>
            <person name="Fujiyama A."/>
            <person name="Delaux P.-M."/>
            <person name="Quint M."/>
            <person name="TheiBen G."/>
            <person name="Hagemann M."/>
            <person name="Harholt J."/>
            <person name="Dunand C."/>
            <person name="Zachgo S."/>
            <person name="Langdale J."/>
            <person name="Maumus F."/>
            <person name="Straeten D.V.D."/>
            <person name="Gould S.B."/>
            <person name="Rensing S.A."/>
        </authorList>
    </citation>
    <scope>NUCLEOTIDE SEQUENCE [LARGE SCALE GENOMIC DNA]</scope>
    <source>
        <strain evidence="4 5">S276</strain>
    </source>
</reference>
<dbReference type="Pfam" id="PF13405">
    <property type="entry name" value="EF-hand_6"/>
    <property type="match status" value="1"/>
</dbReference>
<dbReference type="FunFam" id="1.10.238.10:FF:000001">
    <property type="entry name" value="Calmodulin 1"/>
    <property type="match status" value="1"/>
</dbReference>
<dbReference type="PANTHER" id="PTHR23048:SF0">
    <property type="entry name" value="CALMODULIN LIKE 3"/>
    <property type="match status" value="1"/>
</dbReference>
<proteinExistence type="predicted"/>
<dbReference type="STRING" id="69332.A0A388MEI7"/>
<dbReference type="InterPro" id="IPR002048">
    <property type="entry name" value="EF_hand_dom"/>
</dbReference>
<sequence>MATLTEKQVADFKEAFSLFDRDRDGSISTKEVGTVMRALGLNPTEADLSDMVKMYGDQGKTALNCDDFLDLMSKNLKEQSEDDLKSAFRVFDKDNDGLIAADELRHIMTSLGEVLSAEEVDEMMKEADGKGTGQIQYEDFVKIMMQR</sequence>
<feature type="domain" description="EF-hand" evidence="3">
    <location>
        <begin position="115"/>
        <end position="147"/>
    </location>
</feature>
<dbReference type="GO" id="GO:0005509">
    <property type="term" value="F:calcium ion binding"/>
    <property type="evidence" value="ECO:0007669"/>
    <property type="project" value="InterPro"/>
</dbReference>
<name>A0A388MEI7_CHABU</name>
<keyword evidence="1" id="KW-0677">Repeat</keyword>
<evidence type="ECO:0000313" key="5">
    <source>
        <dbReference type="Proteomes" id="UP000265515"/>
    </source>
</evidence>
<feature type="domain" description="EF-hand" evidence="3">
    <location>
        <begin position="79"/>
        <end position="114"/>
    </location>
</feature>
<dbReference type="EMBL" id="BFEA01001168">
    <property type="protein sequence ID" value="GBG92905.1"/>
    <property type="molecule type" value="Genomic_DNA"/>
</dbReference>
<dbReference type="PROSITE" id="PS00018">
    <property type="entry name" value="EF_HAND_1"/>
    <property type="match status" value="2"/>
</dbReference>
<dbReference type="OrthoDB" id="26525at2759"/>
<dbReference type="Gene3D" id="1.10.238.10">
    <property type="entry name" value="EF-hand"/>
    <property type="match status" value="2"/>
</dbReference>
<dbReference type="InterPro" id="IPR018247">
    <property type="entry name" value="EF_Hand_1_Ca_BS"/>
</dbReference>
<dbReference type="CDD" id="cd00051">
    <property type="entry name" value="EFh"/>
    <property type="match status" value="1"/>
</dbReference>
<dbReference type="GO" id="GO:0016460">
    <property type="term" value="C:myosin II complex"/>
    <property type="evidence" value="ECO:0007669"/>
    <property type="project" value="TreeGrafter"/>
</dbReference>
<dbReference type="InterPro" id="IPR011992">
    <property type="entry name" value="EF-hand-dom_pair"/>
</dbReference>